<keyword evidence="2" id="KW-0732">Signal</keyword>
<dbReference type="EMBL" id="OIVN01000665">
    <property type="protein sequence ID" value="SPC83690.1"/>
    <property type="molecule type" value="Genomic_DNA"/>
</dbReference>
<dbReference type="CDD" id="cd01837">
    <property type="entry name" value="SGNH_plant_lipase_like"/>
    <property type="match status" value="1"/>
</dbReference>
<evidence type="ECO:0008006" key="4">
    <source>
        <dbReference type="Google" id="ProtNLM"/>
    </source>
</evidence>
<comment type="similarity">
    <text evidence="1">Belongs to the 'GDSL' lipolytic enzyme family.</text>
</comment>
<dbReference type="AlphaFoldDB" id="A0A2N9F9J7"/>
<dbReference type="SUPFAM" id="SSF52266">
    <property type="entry name" value="SGNH hydrolase"/>
    <property type="match status" value="1"/>
</dbReference>
<feature type="chain" id="PRO_5014608232" description="SGNH hydrolase-type esterase domain-containing protein" evidence="2">
    <location>
        <begin position="24"/>
        <end position="282"/>
    </location>
</feature>
<dbReference type="Gene3D" id="3.40.50.1110">
    <property type="entry name" value="SGNH hydrolase"/>
    <property type="match status" value="1"/>
</dbReference>
<organism evidence="3">
    <name type="scientific">Fagus sylvatica</name>
    <name type="common">Beechnut</name>
    <dbReference type="NCBI Taxonomy" id="28930"/>
    <lineage>
        <taxon>Eukaryota</taxon>
        <taxon>Viridiplantae</taxon>
        <taxon>Streptophyta</taxon>
        <taxon>Embryophyta</taxon>
        <taxon>Tracheophyta</taxon>
        <taxon>Spermatophyta</taxon>
        <taxon>Magnoliopsida</taxon>
        <taxon>eudicotyledons</taxon>
        <taxon>Gunneridae</taxon>
        <taxon>Pentapetalae</taxon>
        <taxon>rosids</taxon>
        <taxon>fabids</taxon>
        <taxon>Fagales</taxon>
        <taxon>Fagaceae</taxon>
        <taxon>Fagus</taxon>
    </lineage>
</organism>
<dbReference type="Pfam" id="PF00657">
    <property type="entry name" value="Lipase_GDSL"/>
    <property type="match status" value="1"/>
</dbReference>
<proteinExistence type="inferred from homology"/>
<evidence type="ECO:0000256" key="2">
    <source>
        <dbReference type="SAM" id="SignalP"/>
    </source>
</evidence>
<dbReference type="InterPro" id="IPR001087">
    <property type="entry name" value="GDSL"/>
</dbReference>
<sequence>MAYIYILWLFLTQILALVAKSKAKVPAVIVFGDSSVDSGNNNQIPTIARSNFKPYGRDFLGGHPTGRFSNGRIAPDFISEAFGLKPTIPAYLDPLYNITDFATGVCFASAGTGYDNATSDVLGVIPLWKEVEYYKEYQKKLKEYVGNEKANQILREALYLISIGTNDFLENYYTMPNRQSQFTVEQYQDFLIGLAHNFIQTLYGLGARKITLTGVPPMGCLPLERAVNILDRHDCVKRYNNVALEFNVKLKGLVAKLNKELHGLKLDLRLCEWDVVVLGDLR</sequence>
<gene>
    <name evidence="3" type="ORF">FSB_LOCUS11572</name>
</gene>
<dbReference type="GO" id="GO:0016788">
    <property type="term" value="F:hydrolase activity, acting on ester bonds"/>
    <property type="evidence" value="ECO:0007669"/>
    <property type="project" value="InterPro"/>
</dbReference>
<reference evidence="3" key="1">
    <citation type="submission" date="2018-02" db="EMBL/GenBank/DDBJ databases">
        <authorList>
            <person name="Cohen D.B."/>
            <person name="Kent A.D."/>
        </authorList>
    </citation>
    <scope>NUCLEOTIDE SEQUENCE</scope>
</reference>
<protein>
    <recommendedName>
        <fullName evidence="4">SGNH hydrolase-type esterase domain-containing protein</fullName>
    </recommendedName>
</protein>
<dbReference type="InterPro" id="IPR050592">
    <property type="entry name" value="GDSL_lipolytic_enzyme"/>
</dbReference>
<accession>A0A2N9F9J7</accession>
<dbReference type="PANTHER" id="PTHR45642">
    <property type="entry name" value="GDSL ESTERASE/LIPASE EXL3"/>
    <property type="match status" value="1"/>
</dbReference>
<dbReference type="InterPro" id="IPR035669">
    <property type="entry name" value="SGNH_plant_lipase-like"/>
</dbReference>
<evidence type="ECO:0000256" key="1">
    <source>
        <dbReference type="ARBA" id="ARBA00008668"/>
    </source>
</evidence>
<feature type="signal peptide" evidence="2">
    <location>
        <begin position="1"/>
        <end position="23"/>
    </location>
</feature>
<dbReference type="PANTHER" id="PTHR45642:SF51">
    <property type="entry name" value="GDSL-LIKE LIPASE_ACYLHYDROLASE"/>
    <property type="match status" value="1"/>
</dbReference>
<evidence type="ECO:0000313" key="3">
    <source>
        <dbReference type="EMBL" id="SPC83690.1"/>
    </source>
</evidence>
<dbReference type="InterPro" id="IPR036514">
    <property type="entry name" value="SGNH_hydro_sf"/>
</dbReference>
<name>A0A2N9F9J7_FAGSY</name>